<dbReference type="Proteomes" id="UP000011014">
    <property type="component" value="Unassembled WGS sequence"/>
</dbReference>
<evidence type="ECO:0000313" key="1">
    <source>
        <dbReference type="EMBL" id="CBY41100.1"/>
    </source>
</evidence>
<dbReference type="Gene3D" id="3.40.50.150">
    <property type="entry name" value="Vaccinia Virus protein VP39"/>
    <property type="match status" value="1"/>
</dbReference>
<gene>
    <name evidence="1" type="ORF">GSOID_T00023153001</name>
</gene>
<proteinExistence type="predicted"/>
<dbReference type="Gene3D" id="6.20.240.40">
    <property type="match status" value="1"/>
</dbReference>
<name>E4Z072_OIKDI</name>
<accession>E4Z072</accession>
<evidence type="ECO:0008006" key="2">
    <source>
        <dbReference type="Google" id="ProtNLM"/>
    </source>
</evidence>
<dbReference type="EMBL" id="FN656270">
    <property type="protein sequence ID" value="CBY41100.1"/>
    <property type="molecule type" value="Genomic_DNA"/>
</dbReference>
<organism evidence="1">
    <name type="scientific">Oikopleura dioica</name>
    <name type="common">Tunicate</name>
    <dbReference type="NCBI Taxonomy" id="34765"/>
    <lineage>
        <taxon>Eukaryota</taxon>
        <taxon>Metazoa</taxon>
        <taxon>Chordata</taxon>
        <taxon>Tunicata</taxon>
        <taxon>Appendicularia</taxon>
        <taxon>Copelata</taxon>
        <taxon>Oikopleuridae</taxon>
        <taxon>Oikopleura</taxon>
    </lineage>
</organism>
<dbReference type="InterPro" id="IPR029063">
    <property type="entry name" value="SAM-dependent_MTases_sf"/>
</dbReference>
<dbReference type="AlphaFoldDB" id="E4Z072"/>
<reference evidence="1" key="1">
    <citation type="journal article" date="2010" name="Science">
        <title>Plasticity of animal genome architecture unmasked by rapid evolution of a pelagic tunicate.</title>
        <authorList>
            <person name="Denoeud F."/>
            <person name="Henriet S."/>
            <person name="Mungpakdee S."/>
            <person name="Aury J.M."/>
            <person name="Da Silva C."/>
            <person name="Brinkmann H."/>
            <person name="Mikhaleva J."/>
            <person name="Olsen L.C."/>
            <person name="Jubin C."/>
            <person name="Canestro C."/>
            <person name="Bouquet J.M."/>
            <person name="Danks G."/>
            <person name="Poulain J."/>
            <person name="Campsteijn C."/>
            <person name="Adamski M."/>
            <person name="Cross I."/>
            <person name="Yadetie F."/>
            <person name="Muffato M."/>
            <person name="Louis A."/>
            <person name="Butcher S."/>
            <person name="Tsagkogeorga G."/>
            <person name="Konrad A."/>
            <person name="Singh S."/>
            <person name="Jensen M.F."/>
            <person name="Cong E.H."/>
            <person name="Eikeseth-Otteraa H."/>
            <person name="Noel B."/>
            <person name="Anthouard V."/>
            <person name="Porcel B.M."/>
            <person name="Kachouri-Lafond R."/>
            <person name="Nishino A."/>
            <person name="Ugolini M."/>
            <person name="Chourrout P."/>
            <person name="Nishida H."/>
            <person name="Aasland R."/>
            <person name="Huzurbazar S."/>
            <person name="Westhof E."/>
            <person name="Delsuc F."/>
            <person name="Lehrach H."/>
            <person name="Reinhardt R."/>
            <person name="Weissenbach J."/>
            <person name="Roy S.W."/>
            <person name="Artiguenave F."/>
            <person name="Postlethwait J.H."/>
            <person name="Manak J.R."/>
            <person name="Thompson E.M."/>
            <person name="Jaillon O."/>
            <person name="Du Pasquier L."/>
            <person name="Boudinot P."/>
            <person name="Liberles D.A."/>
            <person name="Volff J.N."/>
            <person name="Philippe H."/>
            <person name="Lenhard B."/>
            <person name="Roest Crollius H."/>
            <person name="Wincker P."/>
            <person name="Chourrout D."/>
        </authorList>
    </citation>
    <scope>NUCLEOTIDE SEQUENCE [LARGE SCALE GENOMIC DNA]</scope>
</reference>
<sequence>MNQTGFGREREARKSPNVIRYDEMTKDAQYTINYENPSLPTFAAKEYFDDLFGERFDDWKSIRCALLSPAKKCAFVTDQNKQLIDTLESIGAVDVMQTFRSRAEAVLEKEQVNLADIEKSPPVGISEAEHYNKLIRTRLLVEQIESSLEIAKRLVIYATPTGKFNQLPRPLAINRGLKDFIKCDLADVFTALVHAPRASENCLLLNSEAEVVPLLLKGAPYCMFSLNNQEYNAARNVITSVKQYLDPKDIEERIDAKCDKTLRYGESLADDISEHFITECVFSSILLDAESTNDRVSMNEDSSLNIFHPTHTHIRQSMPISQKNQLKKALQLCRPGGHITYVSNSLSHLQNEYVLQAAVKEVYIEHSITVRSVPLHFIPFCLPELNFYTESRLGQMVVPDMGKNFGPKYVCKLYLE</sequence>
<dbReference type="SUPFAM" id="SSF53335">
    <property type="entry name" value="S-adenosyl-L-methionine-dependent methyltransferases"/>
    <property type="match status" value="1"/>
</dbReference>
<protein>
    <recommendedName>
        <fullName evidence="2">SAM-dependent MTase RsmB/NOP-type domain-containing protein</fullName>
    </recommendedName>
</protein>